<gene>
    <name evidence="1" type="ORF">ACFORO_39280</name>
</gene>
<dbReference type="RefSeq" id="WP_377871501.1">
    <property type="nucleotide sequence ID" value="NZ_JBHMAY010000030.1"/>
</dbReference>
<dbReference type="InterPro" id="IPR038282">
    <property type="entry name" value="DUF2267_sf"/>
</dbReference>
<comment type="caution">
    <text evidence="1">The sequence shown here is derived from an EMBL/GenBank/DDBJ whole genome shotgun (WGS) entry which is preliminary data.</text>
</comment>
<dbReference type="Proteomes" id="UP001595764">
    <property type="component" value="Unassembled WGS sequence"/>
</dbReference>
<evidence type="ECO:0000313" key="1">
    <source>
        <dbReference type="EMBL" id="MFC3516262.1"/>
    </source>
</evidence>
<sequence length="128" mass="13947">MNEIVELIRRRACLAESRAAELVAHAVLRTLSERISPEAAASLAAQLPPELAEDLRPGGGPVEEGFELTEFVGCVAKRANLTEPEAVHRAAVVLDVLGRETVHVADEVWDVLPEPLRQLVEAERLRVA</sequence>
<name>A0ABV7QTP1_9PSEU</name>
<proteinExistence type="predicted"/>
<accession>A0ABV7QTP1</accession>
<protein>
    <submittedName>
        <fullName evidence="1">DUF2267 domain-containing protein</fullName>
    </submittedName>
</protein>
<dbReference type="EMBL" id="JBHRWI010000061">
    <property type="protein sequence ID" value="MFC3516262.1"/>
    <property type="molecule type" value="Genomic_DNA"/>
</dbReference>
<dbReference type="Gene3D" id="1.10.490.110">
    <property type="entry name" value="Uncharacterized conserved protein DUF2267"/>
    <property type="match status" value="1"/>
</dbReference>
<dbReference type="InterPro" id="IPR018727">
    <property type="entry name" value="DUF2267"/>
</dbReference>
<organism evidence="1 2">
    <name type="scientific">Amycolatopsis halotolerans</name>
    <dbReference type="NCBI Taxonomy" id="330083"/>
    <lineage>
        <taxon>Bacteria</taxon>
        <taxon>Bacillati</taxon>
        <taxon>Actinomycetota</taxon>
        <taxon>Actinomycetes</taxon>
        <taxon>Pseudonocardiales</taxon>
        <taxon>Pseudonocardiaceae</taxon>
        <taxon>Amycolatopsis</taxon>
    </lineage>
</organism>
<evidence type="ECO:0000313" key="2">
    <source>
        <dbReference type="Proteomes" id="UP001595764"/>
    </source>
</evidence>
<dbReference type="Pfam" id="PF10025">
    <property type="entry name" value="DUF2267"/>
    <property type="match status" value="1"/>
</dbReference>
<keyword evidence="2" id="KW-1185">Reference proteome</keyword>
<reference evidence="2" key="1">
    <citation type="journal article" date="2019" name="Int. J. Syst. Evol. Microbiol.">
        <title>The Global Catalogue of Microorganisms (GCM) 10K type strain sequencing project: providing services to taxonomists for standard genome sequencing and annotation.</title>
        <authorList>
            <consortium name="The Broad Institute Genomics Platform"/>
            <consortium name="The Broad Institute Genome Sequencing Center for Infectious Disease"/>
            <person name="Wu L."/>
            <person name="Ma J."/>
        </authorList>
    </citation>
    <scope>NUCLEOTIDE SEQUENCE [LARGE SCALE GENOMIC DNA]</scope>
    <source>
        <strain evidence="2">CGMCC 4.7682</strain>
    </source>
</reference>